<evidence type="ECO:0000313" key="5">
    <source>
        <dbReference type="Proteomes" id="UP000233435"/>
    </source>
</evidence>
<feature type="domain" description="Glycosyl hydrolase family 95 N-terminal" evidence="1">
    <location>
        <begin position="39"/>
        <end position="284"/>
    </location>
</feature>
<dbReference type="OrthoDB" id="9802600at2"/>
<feature type="domain" description="Alpha fucosidase A-like C-terminal" evidence="2">
    <location>
        <begin position="719"/>
        <end position="782"/>
    </location>
</feature>
<dbReference type="GO" id="GO:0004560">
    <property type="term" value="F:alpha-L-fucosidase activity"/>
    <property type="evidence" value="ECO:0007669"/>
    <property type="project" value="InterPro"/>
</dbReference>
<dbReference type="PANTHER" id="PTHR31084:SF19">
    <property type="entry name" value="GLYCOSYL HYDROLASE FAMILY 95 N-TERMINAL DOMAIN-CONTAINING PROTEIN"/>
    <property type="match status" value="1"/>
</dbReference>
<dbReference type="Pfam" id="PF14498">
    <property type="entry name" value="Glyco_hyd_65N_2"/>
    <property type="match status" value="1"/>
</dbReference>
<dbReference type="Gene3D" id="1.50.10.10">
    <property type="match status" value="1"/>
</dbReference>
<dbReference type="RefSeq" id="WP_106660155.1">
    <property type="nucleotide sequence ID" value="NZ_PJEO01000044.1"/>
</dbReference>
<protein>
    <submittedName>
        <fullName evidence="4">Alpha-L-fucosidase</fullName>
    </submittedName>
</protein>
<dbReference type="Pfam" id="PF22124">
    <property type="entry name" value="Glyco_hydro_95_cat"/>
    <property type="match status" value="1"/>
</dbReference>
<evidence type="ECO:0000259" key="2">
    <source>
        <dbReference type="Pfam" id="PF21307"/>
    </source>
</evidence>
<dbReference type="Pfam" id="PF21307">
    <property type="entry name" value="Glyco_hydro_95_C"/>
    <property type="match status" value="1"/>
</dbReference>
<dbReference type="EMBL" id="PJEO01000044">
    <property type="protein sequence ID" value="PKQ44632.1"/>
    <property type="molecule type" value="Genomic_DNA"/>
</dbReference>
<dbReference type="SUPFAM" id="SSF48208">
    <property type="entry name" value="Six-hairpin glycosidases"/>
    <property type="match status" value="1"/>
</dbReference>
<evidence type="ECO:0000259" key="1">
    <source>
        <dbReference type="Pfam" id="PF14498"/>
    </source>
</evidence>
<organism evidence="4 5">
    <name type="scientific">Confluentibacter flavum</name>
    <dbReference type="NCBI Taxonomy" id="1909700"/>
    <lineage>
        <taxon>Bacteria</taxon>
        <taxon>Pseudomonadati</taxon>
        <taxon>Bacteroidota</taxon>
        <taxon>Flavobacteriia</taxon>
        <taxon>Flavobacteriales</taxon>
        <taxon>Flavobacteriaceae</taxon>
        <taxon>Confluentibacter</taxon>
    </lineage>
</organism>
<keyword evidence="5" id="KW-1185">Reference proteome</keyword>
<dbReference type="PIRSF" id="PIRSF007663">
    <property type="entry name" value="UCP007663"/>
    <property type="match status" value="1"/>
</dbReference>
<reference evidence="4 5" key="1">
    <citation type="submission" date="2017-12" db="EMBL/GenBank/DDBJ databases">
        <title>Confluentibacter flavum sp. nov., isolated from the saline lake.</title>
        <authorList>
            <person name="Yu L."/>
        </authorList>
    </citation>
    <scope>NUCLEOTIDE SEQUENCE [LARGE SCALE GENOMIC DNA]</scope>
    <source>
        <strain evidence="4 5">3B</strain>
    </source>
</reference>
<accession>A0A2N3HIC0</accession>
<dbReference type="InterPro" id="IPR012341">
    <property type="entry name" value="6hp_glycosidase-like_sf"/>
</dbReference>
<name>A0A2N3HIC0_9FLAO</name>
<dbReference type="AlphaFoldDB" id="A0A2N3HIC0"/>
<sequence length="803" mass="90658">MKTLQQIFVAILVTVFCSCAEQKVFTEKDIQNNKSDLKLWYNAPAKSWSMDALPIGNGYLGAMFFGKVYEERIQFNEESLWTGGKGSWEDYNGGNRPGAYRHLPEIRRLIEKGNYKDANTLAKKELIGKIKNVSNGHFEGFGAFQPFGDLLVTSKSDRIYQDYRRELDISNGVGYVQYKANGITFERTYFASYPKHALVFQFKNNSNEGVDYEVNQDNVGSDSNMSFENNQLIISGELIDNGMAFESRLLIDSDGEISFTDKTLHVRNAKYLNLYLTAATDYVNDYPNYKGKDFIAQNKKIIESLKQSNYEAVLKEHIADFSALHNRVHLSLGNNQEQGKIPTNNRLDSYAKGGLDPSLEALYFQYGRYLLISSSRPGTLPANLQGKWNDRTAPAWASDYHANINVQMIYWPAESANLAECHEPLIEYIDKLREPGSQTAKDFFNARGWVVNTMNNTFGYTAPGWGFPWGFFPAGAAWLTRHAWEHYKYSNDKIFLAEKAYPLIKDAALFWLDYLSKDEHGHLVSFPSYSPEHGEISAGAYMDIQIVWDLFHNCMQAHDILGIDDEFSKQIEIAHAKLLPLKIGNWGQLQEWKEDVDDPENKHRHVSHLYALYPSNQISTNLTSSLAEAAKVSLDARGDEGTGWALGWKINLWARLHNGDRAYKMLRRAMKLSLDDGWGEKRNMLDGGGVYSNLLSTHPPFQLDGNMGVTAGIIEMLLQSHDDNTIDLLPALPSSWKEGTVSGLKARGGYEVSFTWAASKLVSVTIHSKSDGFCKVKNADIIKRIELKANQIITLNATLDVIP</sequence>
<dbReference type="InterPro" id="IPR016518">
    <property type="entry name" value="Alpha-L-fucosidase"/>
</dbReference>
<dbReference type="InterPro" id="IPR054363">
    <property type="entry name" value="GH95_cat"/>
</dbReference>
<dbReference type="PANTHER" id="PTHR31084">
    <property type="entry name" value="ALPHA-L-FUCOSIDASE 2"/>
    <property type="match status" value="1"/>
</dbReference>
<dbReference type="InterPro" id="IPR049053">
    <property type="entry name" value="AFCA-like_C"/>
</dbReference>
<evidence type="ECO:0000313" key="4">
    <source>
        <dbReference type="EMBL" id="PKQ44632.1"/>
    </source>
</evidence>
<feature type="domain" description="Glycosyl hydrolase family 95 catalytic" evidence="3">
    <location>
        <begin position="309"/>
        <end position="717"/>
    </location>
</feature>
<dbReference type="InterPro" id="IPR008928">
    <property type="entry name" value="6-hairpin_glycosidase_sf"/>
</dbReference>
<dbReference type="PROSITE" id="PS51257">
    <property type="entry name" value="PROKAR_LIPOPROTEIN"/>
    <property type="match status" value="1"/>
</dbReference>
<dbReference type="InterPro" id="IPR027414">
    <property type="entry name" value="GH95_N_dom"/>
</dbReference>
<evidence type="ECO:0000259" key="3">
    <source>
        <dbReference type="Pfam" id="PF22124"/>
    </source>
</evidence>
<proteinExistence type="predicted"/>
<gene>
    <name evidence="4" type="ORF">CSW08_12150</name>
</gene>
<dbReference type="Proteomes" id="UP000233435">
    <property type="component" value="Unassembled WGS sequence"/>
</dbReference>
<dbReference type="GO" id="GO:0005975">
    <property type="term" value="P:carbohydrate metabolic process"/>
    <property type="evidence" value="ECO:0007669"/>
    <property type="project" value="InterPro"/>
</dbReference>
<comment type="caution">
    <text evidence="4">The sequence shown here is derived from an EMBL/GenBank/DDBJ whole genome shotgun (WGS) entry which is preliminary data.</text>
</comment>